<protein>
    <submittedName>
        <fullName evidence="6">4Fe-4S single cluster domain-containing protein</fullName>
    </submittedName>
</protein>
<dbReference type="InterPro" id="IPR013785">
    <property type="entry name" value="Aldolase_TIM"/>
</dbReference>
<keyword evidence="1" id="KW-0949">S-adenosyl-L-methionine</keyword>
<dbReference type="GO" id="GO:0046872">
    <property type="term" value="F:metal ion binding"/>
    <property type="evidence" value="ECO:0007669"/>
    <property type="project" value="UniProtKB-KW"/>
</dbReference>
<feature type="domain" description="Radical SAM core" evidence="5">
    <location>
        <begin position="139"/>
        <end position="243"/>
    </location>
</feature>
<sequence>MFHVAIYGSETFSTIIRHTIENQYNKATINAGGAPLKVLAFWNLAASQESIKEDLPVLDFLQMRALYTQGIINGIIIPRELLSSQTNLVSLIVRNGINVEDIYLTGRLNEKALLEKQILSFLSPWLNASYLPYLEFHIADQCNLNCKACEHYSGLVKTPHYPDFKQFTQDFHKLHQFISDIGIIRILGGEPLLNPKIDDYIQLSRQLYPAANLFVVTNAILLMKMPAHFYDTLKETDTNIHISFYPPLEKKMSEIEAFLQKKGISYYISPLIHKFEMKQTLRKTASPDYFYRCSQSRCHNLYDGKIAACFLPFTTKYFNEYFHQHLPEDGAIDLYTPGLTTEILKTKLMQPFERCYYCQDSISVDWEQIKNPSTLADWLAEENQSL</sequence>
<keyword evidence="2" id="KW-0479">Metal-binding</keyword>
<dbReference type="OrthoDB" id="1668760at2"/>
<evidence type="ECO:0000313" key="6">
    <source>
        <dbReference type="EMBL" id="SHK67958.1"/>
    </source>
</evidence>
<evidence type="ECO:0000259" key="5">
    <source>
        <dbReference type="Pfam" id="PF04055"/>
    </source>
</evidence>
<dbReference type="CDD" id="cd01335">
    <property type="entry name" value="Radical_SAM"/>
    <property type="match status" value="1"/>
</dbReference>
<dbReference type="Pfam" id="PF04055">
    <property type="entry name" value="Radical_SAM"/>
    <property type="match status" value="1"/>
</dbReference>
<reference evidence="6 7" key="1">
    <citation type="submission" date="2016-11" db="EMBL/GenBank/DDBJ databases">
        <authorList>
            <person name="Jaros S."/>
            <person name="Januszkiewicz K."/>
            <person name="Wedrychowicz H."/>
        </authorList>
    </citation>
    <scope>NUCLEOTIDE SEQUENCE [LARGE SCALE GENOMIC DNA]</scope>
    <source>
        <strain evidence="6 7">HD4</strain>
    </source>
</reference>
<dbReference type="EMBL" id="FRBC01000012">
    <property type="protein sequence ID" value="SHK67958.1"/>
    <property type="molecule type" value="Genomic_DNA"/>
</dbReference>
<evidence type="ECO:0000256" key="3">
    <source>
        <dbReference type="ARBA" id="ARBA00023004"/>
    </source>
</evidence>
<keyword evidence="4" id="KW-0411">Iron-sulfur</keyword>
<evidence type="ECO:0000313" key="7">
    <source>
        <dbReference type="Proteomes" id="UP000184263"/>
    </source>
</evidence>
<dbReference type="GO" id="GO:0051536">
    <property type="term" value="F:iron-sulfur cluster binding"/>
    <property type="evidence" value="ECO:0007669"/>
    <property type="project" value="UniProtKB-KW"/>
</dbReference>
<dbReference type="AlphaFoldDB" id="A0A1M6UFX0"/>
<keyword evidence="3" id="KW-0408">Iron</keyword>
<accession>A0A1M6UFX0</accession>
<dbReference type="GO" id="GO:0003824">
    <property type="term" value="F:catalytic activity"/>
    <property type="evidence" value="ECO:0007669"/>
    <property type="project" value="InterPro"/>
</dbReference>
<organism evidence="6 7">
    <name type="scientific">Selenomonas ruminantium</name>
    <dbReference type="NCBI Taxonomy" id="971"/>
    <lineage>
        <taxon>Bacteria</taxon>
        <taxon>Bacillati</taxon>
        <taxon>Bacillota</taxon>
        <taxon>Negativicutes</taxon>
        <taxon>Selenomonadales</taxon>
        <taxon>Selenomonadaceae</taxon>
        <taxon>Selenomonas</taxon>
    </lineage>
</organism>
<proteinExistence type="predicted"/>
<dbReference type="Proteomes" id="UP000184263">
    <property type="component" value="Unassembled WGS sequence"/>
</dbReference>
<dbReference type="Gene3D" id="3.20.20.70">
    <property type="entry name" value="Aldolase class I"/>
    <property type="match status" value="1"/>
</dbReference>
<dbReference type="InterPro" id="IPR007197">
    <property type="entry name" value="rSAM"/>
</dbReference>
<dbReference type="RefSeq" id="WP_073089663.1">
    <property type="nucleotide sequence ID" value="NZ_FRBC01000012.1"/>
</dbReference>
<name>A0A1M6UFX0_SELRU</name>
<gene>
    <name evidence="6" type="ORF">SAMN05216582_11239</name>
</gene>
<evidence type="ECO:0000256" key="2">
    <source>
        <dbReference type="ARBA" id="ARBA00022723"/>
    </source>
</evidence>
<dbReference type="SUPFAM" id="SSF102114">
    <property type="entry name" value="Radical SAM enzymes"/>
    <property type="match status" value="1"/>
</dbReference>
<dbReference type="InterPro" id="IPR058240">
    <property type="entry name" value="rSAM_sf"/>
</dbReference>
<evidence type="ECO:0000256" key="1">
    <source>
        <dbReference type="ARBA" id="ARBA00022691"/>
    </source>
</evidence>
<dbReference type="SFLD" id="SFLDS00029">
    <property type="entry name" value="Radical_SAM"/>
    <property type="match status" value="1"/>
</dbReference>
<evidence type="ECO:0000256" key="4">
    <source>
        <dbReference type="ARBA" id="ARBA00023014"/>
    </source>
</evidence>